<evidence type="ECO:0000256" key="3">
    <source>
        <dbReference type="ARBA" id="ARBA00022692"/>
    </source>
</evidence>
<evidence type="ECO:0000256" key="1">
    <source>
        <dbReference type="ARBA" id="ARBA00004651"/>
    </source>
</evidence>
<evidence type="ECO:0000313" key="12">
    <source>
        <dbReference type="EMBL" id="KAG2462661.1"/>
    </source>
</evidence>
<dbReference type="AlphaFoldDB" id="A0A8X8BQH2"/>
<dbReference type="PROSITE" id="PS00237">
    <property type="entry name" value="G_PROTEIN_RECEP_F1_1"/>
    <property type="match status" value="1"/>
</dbReference>
<organism evidence="12 13">
    <name type="scientific">Polypterus senegalus</name>
    <name type="common">Senegal bichir</name>
    <dbReference type="NCBI Taxonomy" id="55291"/>
    <lineage>
        <taxon>Eukaryota</taxon>
        <taxon>Metazoa</taxon>
        <taxon>Chordata</taxon>
        <taxon>Craniata</taxon>
        <taxon>Vertebrata</taxon>
        <taxon>Euteleostomi</taxon>
        <taxon>Actinopterygii</taxon>
        <taxon>Polypteriformes</taxon>
        <taxon>Polypteridae</taxon>
        <taxon>Polypterus</taxon>
    </lineage>
</organism>
<dbReference type="InterPro" id="IPR017452">
    <property type="entry name" value="GPCR_Rhodpsn_7TM"/>
</dbReference>
<dbReference type="Proteomes" id="UP000886611">
    <property type="component" value="Unassembled WGS sequence"/>
</dbReference>
<feature type="transmembrane region" description="Helical" evidence="10">
    <location>
        <begin position="231"/>
        <end position="249"/>
    </location>
</feature>
<proteinExistence type="inferred from homology"/>
<dbReference type="GO" id="GO:0007200">
    <property type="term" value="P:phospholipase C-activating G protein-coupled receptor signaling pathway"/>
    <property type="evidence" value="ECO:0007669"/>
    <property type="project" value="TreeGrafter"/>
</dbReference>
<dbReference type="SUPFAM" id="SSF81321">
    <property type="entry name" value="Family A G protein-coupled receptor-like"/>
    <property type="match status" value="1"/>
</dbReference>
<keyword evidence="6 10" id="KW-0472">Membrane</keyword>
<keyword evidence="4 10" id="KW-1133">Transmembrane helix</keyword>
<keyword evidence="7 9" id="KW-0675">Receptor</keyword>
<comment type="caution">
    <text evidence="12">The sequence shown here is derived from an EMBL/GenBank/DDBJ whole genome shotgun (WGS) entry which is preliminary data.</text>
</comment>
<keyword evidence="2" id="KW-1003">Cell membrane</keyword>
<reference evidence="12 13" key="1">
    <citation type="journal article" date="2021" name="Cell">
        <title>Tracing the genetic footprints of vertebrate landing in non-teleost ray-finned fishes.</title>
        <authorList>
            <person name="Bi X."/>
            <person name="Wang K."/>
            <person name="Yang L."/>
            <person name="Pan H."/>
            <person name="Jiang H."/>
            <person name="Wei Q."/>
            <person name="Fang M."/>
            <person name="Yu H."/>
            <person name="Zhu C."/>
            <person name="Cai Y."/>
            <person name="He Y."/>
            <person name="Gan X."/>
            <person name="Zeng H."/>
            <person name="Yu D."/>
            <person name="Zhu Y."/>
            <person name="Jiang H."/>
            <person name="Qiu Q."/>
            <person name="Yang H."/>
            <person name="Zhang Y.E."/>
            <person name="Wang W."/>
            <person name="Zhu M."/>
            <person name="He S."/>
            <person name="Zhang G."/>
        </authorList>
    </citation>
    <scope>NUCLEOTIDE SEQUENCE [LARGE SCALE GENOMIC DNA]</scope>
    <source>
        <strain evidence="12">Bchr_013</strain>
    </source>
</reference>
<dbReference type="PRINTS" id="PR00237">
    <property type="entry name" value="GPCRRHODOPSN"/>
</dbReference>
<evidence type="ECO:0000256" key="9">
    <source>
        <dbReference type="RuleBase" id="RU000688"/>
    </source>
</evidence>
<dbReference type="Gene3D" id="1.20.1070.10">
    <property type="entry name" value="Rhodopsin 7-helix transmembrane proteins"/>
    <property type="match status" value="1"/>
</dbReference>
<comment type="similarity">
    <text evidence="9">Belongs to the G-protein coupled receptor 1 family.</text>
</comment>
<evidence type="ECO:0000256" key="4">
    <source>
        <dbReference type="ARBA" id="ARBA00022989"/>
    </source>
</evidence>
<dbReference type="PRINTS" id="PR01157">
    <property type="entry name" value="P2YPURNOCPTR"/>
</dbReference>
<feature type="transmembrane region" description="Helical" evidence="10">
    <location>
        <begin position="20"/>
        <end position="45"/>
    </location>
</feature>
<dbReference type="PANTHER" id="PTHR24231:SF2">
    <property type="entry name" value="P2Y PURINOCEPTOR 1"/>
    <property type="match status" value="1"/>
</dbReference>
<comment type="subcellular location">
    <subcellularLocation>
        <location evidence="1">Cell membrane</location>
        <topology evidence="1">Multi-pass membrane protein</topology>
    </subcellularLocation>
</comment>
<evidence type="ECO:0000256" key="2">
    <source>
        <dbReference type="ARBA" id="ARBA00022475"/>
    </source>
</evidence>
<evidence type="ECO:0000256" key="7">
    <source>
        <dbReference type="ARBA" id="ARBA00023170"/>
    </source>
</evidence>
<evidence type="ECO:0000256" key="10">
    <source>
        <dbReference type="SAM" id="Phobius"/>
    </source>
</evidence>
<dbReference type="Pfam" id="PF00001">
    <property type="entry name" value="7tm_1"/>
    <property type="match status" value="1"/>
</dbReference>
<dbReference type="GO" id="GO:0001621">
    <property type="term" value="F:G protein-coupled ADP receptor activity"/>
    <property type="evidence" value="ECO:0007669"/>
    <property type="project" value="TreeGrafter"/>
</dbReference>
<dbReference type="PROSITE" id="PS50262">
    <property type="entry name" value="G_PROTEIN_RECEP_F1_2"/>
    <property type="match status" value="1"/>
</dbReference>
<feature type="domain" description="G-protein coupled receptors family 1 profile" evidence="11">
    <location>
        <begin position="36"/>
        <end position="249"/>
    </location>
</feature>
<keyword evidence="5 9" id="KW-0297">G-protein coupled receptor</keyword>
<feature type="transmembrane region" description="Helical" evidence="10">
    <location>
        <begin position="57"/>
        <end position="78"/>
    </location>
</feature>
<sequence length="360" mass="41484">MDLCDLHTTTRAALFWIQTSFIPGVFVFVLVIGLFLNLLSLWVFFTCIKSWTRSTFFLCNLALADVTWLLNLPFLIQYHLGQLFWPFGEWLCKINRTLYHTCFYCSIYFITCVSVDRYLAIAHPINSFSLLTKRQSVMVCLAVWTINFVFSVPIAQMAVIQTCPDNKTICSLYVFFSSTKETLPFSLTCTVTGCLCPFFAICYCYSTSMQRLQKQCHQPWHLQRMAKLSKVMYSALFIFAVLYLPYHLIRNVAIGLHAAHPTAIGPPLYADSAFAVEMAIYESGKKVHSKGRQPSGNLEHVVFFVKFIIAWIIPDVPSDVKERIKRERYLTMEYLHNYELQKLRQQLGEQSNPTAMPSQP</sequence>
<evidence type="ECO:0000256" key="6">
    <source>
        <dbReference type="ARBA" id="ARBA00023136"/>
    </source>
</evidence>
<dbReference type="PANTHER" id="PTHR24231">
    <property type="entry name" value="PURINOCEPTOR-RELATED G-PROTEIN COUPLED RECEPTOR"/>
    <property type="match status" value="1"/>
</dbReference>
<feature type="non-terminal residue" evidence="12">
    <location>
        <position position="1"/>
    </location>
</feature>
<evidence type="ECO:0000259" key="11">
    <source>
        <dbReference type="PROSITE" id="PS50262"/>
    </source>
</evidence>
<feature type="transmembrane region" description="Helical" evidence="10">
    <location>
        <begin position="139"/>
        <end position="162"/>
    </location>
</feature>
<feature type="transmembrane region" description="Helical" evidence="10">
    <location>
        <begin position="98"/>
        <end position="119"/>
    </location>
</feature>
<feature type="non-terminal residue" evidence="12">
    <location>
        <position position="360"/>
    </location>
</feature>
<feature type="transmembrane region" description="Helical" evidence="10">
    <location>
        <begin position="182"/>
        <end position="205"/>
    </location>
</feature>
<evidence type="ECO:0000313" key="13">
    <source>
        <dbReference type="Proteomes" id="UP000886611"/>
    </source>
</evidence>
<keyword evidence="3 9" id="KW-0812">Transmembrane</keyword>
<dbReference type="GO" id="GO:0005524">
    <property type="term" value="F:ATP binding"/>
    <property type="evidence" value="ECO:0007669"/>
    <property type="project" value="TreeGrafter"/>
</dbReference>
<dbReference type="InterPro" id="IPR000276">
    <property type="entry name" value="GPCR_Rhodpsn"/>
</dbReference>
<gene>
    <name evidence="12" type="primary">P2ry4_0</name>
    <name evidence="12" type="ORF">GTO96_0000590</name>
</gene>
<evidence type="ECO:0000256" key="5">
    <source>
        <dbReference type="ARBA" id="ARBA00023040"/>
    </source>
</evidence>
<dbReference type="GO" id="GO:0045031">
    <property type="term" value="F:G protein-coupled ATP receptor activity"/>
    <property type="evidence" value="ECO:0007669"/>
    <property type="project" value="TreeGrafter"/>
</dbReference>
<dbReference type="EMBL" id="JAATIS010004040">
    <property type="protein sequence ID" value="KAG2462661.1"/>
    <property type="molecule type" value="Genomic_DNA"/>
</dbReference>
<protein>
    <submittedName>
        <fullName evidence="12">P2RY4 protein</fullName>
    </submittedName>
</protein>
<name>A0A8X8BQH2_POLSE</name>
<accession>A0A8X8BQH2</accession>
<dbReference type="GO" id="GO:0005886">
    <property type="term" value="C:plasma membrane"/>
    <property type="evidence" value="ECO:0007669"/>
    <property type="project" value="UniProtKB-SubCell"/>
</dbReference>
<keyword evidence="8 9" id="KW-0807">Transducer</keyword>
<keyword evidence="13" id="KW-1185">Reference proteome</keyword>
<dbReference type="GO" id="GO:0031686">
    <property type="term" value="F:A1 adenosine receptor binding"/>
    <property type="evidence" value="ECO:0007669"/>
    <property type="project" value="TreeGrafter"/>
</dbReference>
<evidence type="ECO:0000256" key="8">
    <source>
        <dbReference type="ARBA" id="ARBA00023224"/>
    </source>
</evidence>